<organism evidence="2">
    <name type="scientific">Staphylococcus simulans</name>
    <dbReference type="NCBI Taxonomy" id="1286"/>
    <lineage>
        <taxon>Bacteria</taxon>
        <taxon>Bacillati</taxon>
        <taxon>Bacillota</taxon>
        <taxon>Bacilli</taxon>
        <taxon>Bacillales</taxon>
        <taxon>Staphylococcaceae</taxon>
        <taxon>Staphylococcus</taxon>
    </lineage>
</organism>
<name>A0A6N2YC55_STASI</name>
<dbReference type="EMBL" id="CACRUO010000006">
    <property type="protein sequence ID" value="VYT63783.1"/>
    <property type="molecule type" value="Genomic_DNA"/>
</dbReference>
<accession>A0A6N2YC55</accession>
<protein>
    <submittedName>
        <fullName evidence="2">Uncharacterized protein</fullName>
    </submittedName>
</protein>
<reference evidence="2" key="1">
    <citation type="submission" date="2019-11" db="EMBL/GenBank/DDBJ databases">
        <authorList>
            <person name="Feng L."/>
        </authorList>
    </citation>
    <scope>NUCLEOTIDE SEQUENCE</scope>
    <source>
        <strain evidence="2">SsimulansLFYP27</strain>
    </source>
</reference>
<sequence length="79" mass="9121">MNIRNFKLYEITFLIISMLSIITVFLNVADILKMPIQWQYFFQSMIFLSLGIATIRKMKVSAIIAIIASIVIISSIFFI</sequence>
<evidence type="ECO:0000256" key="1">
    <source>
        <dbReference type="SAM" id="Phobius"/>
    </source>
</evidence>
<gene>
    <name evidence="2" type="ORF">SSLFYP27_00320</name>
</gene>
<feature type="transmembrane region" description="Helical" evidence="1">
    <location>
        <begin position="38"/>
        <end position="55"/>
    </location>
</feature>
<keyword evidence="1" id="KW-0812">Transmembrane</keyword>
<dbReference type="RefSeq" id="WP_002480068.1">
    <property type="nucleotide sequence ID" value="NZ_CACRUO010000006.1"/>
</dbReference>
<dbReference type="AlphaFoldDB" id="A0A6N2YC55"/>
<feature type="transmembrane region" description="Helical" evidence="1">
    <location>
        <begin position="60"/>
        <end position="78"/>
    </location>
</feature>
<evidence type="ECO:0000313" key="2">
    <source>
        <dbReference type="EMBL" id="VYT63783.1"/>
    </source>
</evidence>
<keyword evidence="1" id="KW-1133">Transmembrane helix</keyword>
<feature type="transmembrane region" description="Helical" evidence="1">
    <location>
        <begin position="12"/>
        <end position="32"/>
    </location>
</feature>
<keyword evidence="1" id="KW-0472">Membrane</keyword>
<proteinExistence type="predicted"/>